<organism evidence="8 9">
    <name type="scientific">Etheostoma spectabile</name>
    <name type="common">orangethroat darter</name>
    <dbReference type="NCBI Taxonomy" id="54343"/>
    <lineage>
        <taxon>Eukaryota</taxon>
        <taxon>Metazoa</taxon>
        <taxon>Chordata</taxon>
        <taxon>Craniata</taxon>
        <taxon>Vertebrata</taxon>
        <taxon>Euteleostomi</taxon>
        <taxon>Actinopterygii</taxon>
        <taxon>Neopterygii</taxon>
        <taxon>Teleostei</taxon>
        <taxon>Neoteleostei</taxon>
        <taxon>Acanthomorphata</taxon>
        <taxon>Eupercaria</taxon>
        <taxon>Perciformes</taxon>
        <taxon>Percoidei</taxon>
        <taxon>Percidae</taxon>
        <taxon>Etheostomatinae</taxon>
        <taxon>Etheostoma</taxon>
    </lineage>
</organism>
<dbReference type="PROSITE" id="PS01208">
    <property type="entry name" value="VWFC_1"/>
    <property type="match status" value="1"/>
</dbReference>
<keyword evidence="5" id="KW-0325">Glycoprotein</keyword>
<evidence type="ECO:0000256" key="5">
    <source>
        <dbReference type="ARBA" id="ARBA00023180"/>
    </source>
</evidence>
<name>A0A5J5CCG4_9PERO</name>
<evidence type="ECO:0000313" key="8">
    <source>
        <dbReference type="EMBL" id="KAA8578863.1"/>
    </source>
</evidence>
<dbReference type="PROSITE" id="PS50184">
    <property type="entry name" value="VWFC_2"/>
    <property type="match status" value="1"/>
</dbReference>
<dbReference type="SMART" id="SM00216">
    <property type="entry name" value="VWD"/>
    <property type="match status" value="1"/>
</dbReference>
<dbReference type="InterPro" id="IPR001846">
    <property type="entry name" value="VWF_type-D"/>
</dbReference>
<feature type="non-terminal residue" evidence="8">
    <location>
        <position position="1"/>
    </location>
</feature>
<dbReference type="Proteomes" id="UP000327493">
    <property type="component" value="Unassembled WGS sequence"/>
</dbReference>
<keyword evidence="9" id="KW-1185">Reference proteome</keyword>
<evidence type="ECO:0000256" key="3">
    <source>
        <dbReference type="ARBA" id="ARBA00022737"/>
    </source>
</evidence>
<dbReference type="GO" id="GO:0005576">
    <property type="term" value="C:extracellular region"/>
    <property type="evidence" value="ECO:0007669"/>
    <property type="project" value="UniProtKB-SubCell"/>
</dbReference>
<dbReference type="PROSITE" id="PS51233">
    <property type="entry name" value="VWFD"/>
    <property type="match status" value="1"/>
</dbReference>
<evidence type="ECO:0008006" key="10">
    <source>
        <dbReference type="Google" id="ProtNLM"/>
    </source>
</evidence>
<sequence length="756" mass="80248">TSKPSVVTTTFNIPSPTSTVATTKSIETTASKKTTSSEKTTAKIVTTTTPKKITTGPVTSSTTAVVKTTTSVPPVTPTSPATTIGVVTGNLQPTVITKPSLLETTTIAASTGSSRTTAQATTSIAPITQTLPGSITVYTTLPARTTVGSTPSLFTTSTTICVCIVNGTSHRPGDLVYNVTDGIGWCYVAYCNASCKVETKSSLCPTTQPSTTASSTTAVIGTTTKATISSTTTIPTSTFTPSTTPSTTTVDCNDVNPPRKNGQSWMVSNCTTATCTNGKVTKTSTPCPKVQQPICANGRQVVKVFDDNGCCFHYECVCSVWAGSHYLTFDGKSYDFNKACSYYLVKEIITKYNLTIIVNNHDCNPSDSTFCPQALTVTYQSYTVVLTQLNTSGSAVNVVYVNQKRIYPAYTNSVLRLTSTDMVITLEIPGIHIKVVYTGSSFSIDLPYSLFGGNTEGQCGTCDNFQNNDCRAPNGQVESCSESAGQWQVPGTLCVTPTTLPPTLTTSKPLYTTTKPACKPAICDLLTSSVFAPCHTVIPPGPFVKSCVSDICNNGDNTCSSLKAYATYCSNAGVCIDWRSATNGQCDTTKGSRQITNQRLTTLKRAAFVLMIPSYSTQFMTHVLPPVPGETWTSDCNTCMCDKDSMSIQCLPVQCPSVQSPNCSGPGQQLVNKTDGCCTTPSCECNVNLCPAPITCPLGFQLDITNSTCCQSYKCVPKGVCVYDMTEYKGQLNWANSREIANSMGKVGILLKSPAR</sequence>
<gene>
    <name evidence="8" type="ORF">FQN60_011477</name>
</gene>
<dbReference type="SMART" id="SM00832">
    <property type="entry name" value="C8"/>
    <property type="match status" value="1"/>
</dbReference>
<proteinExistence type="predicted"/>
<feature type="domain" description="VWFC" evidence="6">
    <location>
        <begin position="628"/>
        <end position="684"/>
    </location>
</feature>
<comment type="caution">
    <text evidence="8">The sequence shown here is derived from an EMBL/GenBank/DDBJ whole genome shotgun (WGS) entry which is preliminary data.</text>
</comment>
<evidence type="ECO:0000259" key="6">
    <source>
        <dbReference type="PROSITE" id="PS50184"/>
    </source>
</evidence>
<accession>A0A5J5CCG4</accession>
<dbReference type="SUPFAM" id="SSF57283">
    <property type="entry name" value="PMP inhibitors"/>
    <property type="match status" value="1"/>
</dbReference>
<dbReference type="InterPro" id="IPR050780">
    <property type="entry name" value="Mucin_vWF_Thrombospondin_sf"/>
</dbReference>
<dbReference type="Pfam" id="PF00094">
    <property type="entry name" value="VWD"/>
    <property type="match status" value="1"/>
</dbReference>
<protein>
    <recommendedName>
        <fullName evidence="10">VWFD domain-containing protein</fullName>
    </recommendedName>
</protein>
<evidence type="ECO:0000259" key="7">
    <source>
        <dbReference type="PROSITE" id="PS51233"/>
    </source>
</evidence>
<dbReference type="InterPro" id="IPR001007">
    <property type="entry name" value="VWF_dom"/>
</dbReference>
<feature type="non-terminal residue" evidence="8">
    <location>
        <position position="756"/>
    </location>
</feature>
<dbReference type="InterPro" id="IPR014853">
    <property type="entry name" value="VWF/SSPO/ZAN-like_Cys-rich_dom"/>
</dbReference>
<feature type="domain" description="VWFD" evidence="7">
    <location>
        <begin position="316"/>
        <end position="495"/>
    </location>
</feature>
<comment type="subcellular location">
    <subcellularLocation>
        <location evidence="1">Secreted</location>
    </subcellularLocation>
</comment>
<dbReference type="PANTHER" id="PTHR11339:SF402">
    <property type="entry name" value="VWFD DOMAIN-CONTAINING PROTEIN"/>
    <property type="match status" value="1"/>
</dbReference>
<dbReference type="PANTHER" id="PTHR11339">
    <property type="entry name" value="EXTRACELLULAR MATRIX GLYCOPROTEIN RELATED"/>
    <property type="match status" value="1"/>
</dbReference>
<evidence type="ECO:0000256" key="1">
    <source>
        <dbReference type="ARBA" id="ARBA00004613"/>
    </source>
</evidence>
<dbReference type="GO" id="GO:0030414">
    <property type="term" value="F:peptidase inhibitor activity"/>
    <property type="evidence" value="ECO:0007669"/>
    <property type="project" value="InterPro"/>
</dbReference>
<keyword evidence="3" id="KW-0677">Repeat</keyword>
<evidence type="ECO:0000313" key="9">
    <source>
        <dbReference type="Proteomes" id="UP000327493"/>
    </source>
</evidence>
<keyword evidence="2" id="KW-0964">Secreted</keyword>
<keyword evidence="4" id="KW-1015">Disulfide bond</keyword>
<dbReference type="EMBL" id="VOFY01000073">
    <property type="protein sequence ID" value="KAA8578863.1"/>
    <property type="molecule type" value="Genomic_DNA"/>
</dbReference>
<dbReference type="AlphaFoldDB" id="A0A5J5CCG4"/>
<dbReference type="InterPro" id="IPR036201">
    <property type="entry name" value="Pacifastin_dom_sf"/>
</dbReference>
<dbReference type="Pfam" id="PF08742">
    <property type="entry name" value="C8"/>
    <property type="match status" value="1"/>
</dbReference>
<dbReference type="SMART" id="SM00214">
    <property type="entry name" value="VWC"/>
    <property type="match status" value="2"/>
</dbReference>
<reference evidence="8 9" key="1">
    <citation type="submission" date="2019-08" db="EMBL/GenBank/DDBJ databases">
        <title>A chromosome-level genome assembly, high-density linkage maps, and genome scans reveal the genomic architecture of hybrid incompatibilities underlying speciation via character displacement in darters (Percidae: Etheostominae).</title>
        <authorList>
            <person name="Moran R.L."/>
            <person name="Catchen J.M."/>
            <person name="Fuller R.C."/>
        </authorList>
    </citation>
    <scope>NUCLEOTIDE SEQUENCE [LARGE SCALE GENOMIC DNA]</scope>
    <source>
        <strain evidence="8">EspeVRDwgs_2016</strain>
        <tissue evidence="8">Muscle</tissue>
    </source>
</reference>
<evidence type="ECO:0000256" key="2">
    <source>
        <dbReference type="ARBA" id="ARBA00022525"/>
    </source>
</evidence>
<evidence type="ECO:0000256" key="4">
    <source>
        <dbReference type="ARBA" id="ARBA00023157"/>
    </source>
</evidence>